<reference evidence="3 4" key="1">
    <citation type="submission" date="2020-06" db="EMBL/GenBank/DDBJ databases">
        <title>Acidovorax antarctica sp. nov., isolated from Corinth ice sheet soil, Antarctic Fields Peninsula.</title>
        <authorList>
            <person name="Xu Q."/>
            <person name="Peng F."/>
        </authorList>
    </citation>
    <scope>NUCLEOTIDE SEQUENCE [LARGE SCALE GENOMIC DNA]</scope>
    <source>
        <strain evidence="3 4">16-35-5</strain>
    </source>
</reference>
<dbReference type="AlphaFoldDB" id="A0A6N1X1Z9"/>
<dbReference type="Proteomes" id="UP000509579">
    <property type="component" value="Chromosome"/>
</dbReference>
<evidence type="ECO:0000313" key="3">
    <source>
        <dbReference type="EMBL" id="QKV52918.1"/>
    </source>
</evidence>
<feature type="region of interest" description="Disordered" evidence="1">
    <location>
        <begin position="25"/>
        <end position="64"/>
    </location>
</feature>
<feature type="signal peptide" evidence="2">
    <location>
        <begin position="1"/>
        <end position="22"/>
    </location>
</feature>
<protein>
    <submittedName>
        <fullName evidence="3">Uncharacterized protein</fullName>
    </submittedName>
</protein>
<evidence type="ECO:0000313" key="4">
    <source>
        <dbReference type="Proteomes" id="UP000509579"/>
    </source>
</evidence>
<name>A0A6N1X1Z9_9BURK</name>
<keyword evidence="4" id="KW-1185">Reference proteome</keyword>
<dbReference type="KEGG" id="aant:HUK68_08465"/>
<feature type="compositionally biased region" description="Low complexity" evidence="1">
    <location>
        <begin position="25"/>
        <end position="55"/>
    </location>
</feature>
<evidence type="ECO:0000256" key="2">
    <source>
        <dbReference type="SAM" id="SignalP"/>
    </source>
</evidence>
<evidence type="ECO:0000256" key="1">
    <source>
        <dbReference type="SAM" id="MobiDB-lite"/>
    </source>
</evidence>
<gene>
    <name evidence="3" type="ORF">HUK68_08465</name>
</gene>
<organism evidence="3 4">
    <name type="scientific">Comamonas antarctica</name>
    <dbReference type="NCBI Taxonomy" id="2743470"/>
    <lineage>
        <taxon>Bacteria</taxon>
        <taxon>Pseudomonadati</taxon>
        <taxon>Pseudomonadota</taxon>
        <taxon>Betaproteobacteria</taxon>
        <taxon>Burkholderiales</taxon>
        <taxon>Comamonadaceae</taxon>
        <taxon>Comamonas</taxon>
    </lineage>
</organism>
<keyword evidence="2" id="KW-0732">Signal</keyword>
<dbReference type="RefSeq" id="WP_175503795.1">
    <property type="nucleotide sequence ID" value="NZ_CAURQT010000015.1"/>
</dbReference>
<dbReference type="EMBL" id="CP054840">
    <property type="protein sequence ID" value="QKV52918.1"/>
    <property type="molecule type" value="Genomic_DNA"/>
</dbReference>
<feature type="chain" id="PRO_5026934545" evidence="2">
    <location>
        <begin position="23"/>
        <end position="109"/>
    </location>
</feature>
<accession>A0A6N1X1Z9</accession>
<proteinExistence type="predicted"/>
<sequence length="109" mass="11220">MKLHLHIPALVVGLCCATTAFSQPATAPAKKPDTAATAATPAPDPDISTPGTAPKAGGGKGKVWANTSTKTYHCEGTRHYGKTKDGEYMAEAAARAKGYRADHGKACPK</sequence>